<dbReference type="RefSeq" id="WP_377486668.1">
    <property type="nucleotide sequence ID" value="NZ_JBHUOX010000012.1"/>
</dbReference>
<protein>
    <submittedName>
        <fullName evidence="2">TerB family tellurite resistance protein</fullName>
    </submittedName>
</protein>
<dbReference type="Gene3D" id="1.10.3680.10">
    <property type="entry name" value="TerB-like"/>
    <property type="match status" value="1"/>
</dbReference>
<keyword evidence="3" id="KW-1185">Reference proteome</keyword>
<dbReference type="InterPro" id="IPR029024">
    <property type="entry name" value="TerB-like"/>
</dbReference>
<evidence type="ECO:0000313" key="2">
    <source>
        <dbReference type="EMBL" id="MFD3001908.1"/>
    </source>
</evidence>
<name>A0ABW6C0T6_9BACT</name>
<proteinExistence type="predicted"/>
<dbReference type="SUPFAM" id="SSF158682">
    <property type="entry name" value="TerB-like"/>
    <property type="match status" value="1"/>
</dbReference>
<reference evidence="3" key="1">
    <citation type="journal article" date="2019" name="Int. J. Syst. Evol. Microbiol.">
        <title>The Global Catalogue of Microorganisms (GCM) 10K type strain sequencing project: providing services to taxonomists for standard genome sequencing and annotation.</title>
        <authorList>
            <consortium name="The Broad Institute Genomics Platform"/>
            <consortium name="The Broad Institute Genome Sequencing Center for Infectious Disease"/>
            <person name="Wu L."/>
            <person name="Ma J."/>
        </authorList>
    </citation>
    <scope>NUCLEOTIDE SEQUENCE [LARGE SCALE GENOMIC DNA]</scope>
    <source>
        <strain evidence="3">KCTC 23984</strain>
    </source>
</reference>
<organism evidence="2 3">
    <name type="scientific">Pontibacter toksunensis</name>
    <dbReference type="NCBI Taxonomy" id="1332631"/>
    <lineage>
        <taxon>Bacteria</taxon>
        <taxon>Pseudomonadati</taxon>
        <taxon>Bacteroidota</taxon>
        <taxon>Cytophagia</taxon>
        <taxon>Cytophagales</taxon>
        <taxon>Hymenobacteraceae</taxon>
        <taxon>Pontibacter</taxon>
    </lineage>
</organism>
<comment type="caution">
    <text evidence="2">The sequence shown here is derived from an EMBL/GenBank/DDBJ whole genome shotgun (WGS) entry which is preliminary data.</text>
</comment>
<sequence length="150" mass="16854">MGIFDKKYTKATSVTYTPGNEQEAWIAIMHACIAVDEDVADEELEELAQTLAYKPIFEGHNVREYYKTVLLAHAKIGSKQLIDNSAEHISAESKYDLFALTIELVLADGVLASKEEELISYISSALDLEESIAKKIVEKRLSHFKDETQE</sequence>
<dbReference type="Proteomes" id="UP001597641">
    <property type="component" value="Unassembled WGS sequence"/>
</dbReference>
<dbReference type="EMBL" id="JBHUOX010000012">
    <property type="protein sequence ID" value="MFD3001908.1"/>
    <property type="molecule type" value="Genomic_DNA"/>
</dbReference>
<dbReference type="Pfam" id="PF05099">
    <property type="entry name" value="TerB"/>
    <property type="match status" value="1"/>
</dbReference>
<dbReference type="InterPro" id="IPR007791">
    <property type="entry name" value="DjlA_N"/>
</dbReference>
<accession>A0ABW6C0T6</accession>
<evidence type="ECO:0000259" key="1">
    <source>
        <dbReference type="Pfam" id="PF05099"/>
    </source>
</evidence>
<feature type="domain" description="Co-chaperone DjlA N-terminal" evidence="1">
    <location>
        <begin position="23"/>
        <end position="131"/>
    </location>
</feature>
<gene>
    <name evidence="2" type="ORF">ACFS7Z_16160</name>
</gene>
<evidence type="ECO:0000313" key="3">
    <source>
        <dbReference type="Proteomes" id="UP001597641"/>
    </source>
</evidence>